<evidence type="ECO:0000256" key="9">
    <source>
        <dbReference type="HAMAP-Rule" id="MF_00834"/>
    </source>
</evidence>
<dbReference type="PROSITE" id="PS00600">
    <property type="entry name" value="AA_TRANSFER_CLASS_3"/>
    <property type="match status" value="1"/>
</dbReference>
<dbReference type="AlphaFoldDB" id="A0A1C7PFB6"/>
<dbReference type="KEGG" id="agl:PYTT_1464"/>
<comment type="caution">
    <text evidence="9">Lacks conserved residue(s) required for the propagation of feature annotation.</text>
</comment>
<dbReference type="CDD" id="cd00610">
    <property type="entry name" value="OAT_like"/>
    <property type="match status" value="1"/>
</dbReference>
<reference evidence="11" key="1">
    <citation type="submission" date="2016-09" db="EMBL/GenBank/DDBJ databases">
        <authorList>
            <person name="Koehorst J."/>
        </authorList>
    </citation>
    <scope>NUCLEOTIDE SEQUENCE [LARGE SCALE GENOMIC DNA]</scope>
</reference>
<dbReference type="FunFam" id="3.40.640.10:FF:000004">
    <property type="entry name" value="Acetylornithine aminotransferase"/>
    <property type="match status" value="1"/>
</dbReference>
<organism evidence="10 11">
    <name type="scientific">Akkermansia glycaniphila</name>
    <dbReference type="NCBI Taxonomy" id="1679444"/>
    <lineage>
        <taxon>Bacteria</taxon>
        <taxon>Pseudomonadati</taxon>
        <taxon>Verrucomicrobiota</taxon>
        <taxon>Verrucomicrobiia</taxon>
        <taxon>Verrucomicrobiales</taxon>
        <taxon>Akkermansiaceae</taxon>
        <taxon>Akkermansia</taxon>
    </lineage>
</organism>
<comment type="cofactor">
    <cofactor evidence="1 9">
        <name>pyridoxal 5'-phosphate</name>
        <dbReference type="ChEBI" id="CHEBI:597326"/>
    </cofactor>
</comment>
<dbReference type="UniPathway" id="UPA00078">
    <property type="reaction ID" value="UER00160"/>
</dbReference>
<accession>A0A1C7PFB6</accession>
<comment type="pathway">
    <text evidence="2 9">Cofactor biosynthesis; biotin biosynthesis; 7,8-diaminononanoate from 8-amino-7-oxononanoate (SAM route): step 1/1.</text>
</comment>
<evidence type="ECO:0000256" key="3">
    <source>
        <dbReference type="ARBA" id="ARBA00022576"/>
    </source>
</evidence>
<feature type="binding site" evidence="9">
    <location>
        <position position="306"/>
    </location>
    <ligand>
        <name>substrate</name>
    </ligand>
</feature>
<name>A0A1C7PFB6_9BACT</name>
<dbReference type="InterPro" id="IPR015422">
    <property type="entry name" value="PyrdxlP-dep_Trfase_small"/>
</dbReference>
<keyword evidence="5 9" id="KW-0949">S-adenosyl-L-methionine</keyword>
<feature type="binding site" evidence="9">
    <location>
        <begin position="121"/>
        <end position="122"/>
    </location>
    <ligand>
        <name>pyridoxal 5'-phosphate</name>
        <dbReference type="ChEBI" id="CHEBI:597326"/>
    </ligand>
</feature>
<comment type="similarity">
    <text evidence="9">Belongs to the class-III pyridoxal-phosphate-dependent aminotransferase family. BioA subfamily.</text>
</comment>
<dbReference type="PANTHER" id="PTHR42684">
    <property type="entry name" value="ADENOSYLMETHIONINE-8-AMINO-7-OXONONANOATE AMINOTRANSFERASE"/>
    <property type="match status" value="1"/>
</dbReference>
<dbReference type="InterPro" id="IPR015424">
    <property type="entry name" value="PyrdxlP-dep_Trfase"/>
</dbReference>
<keyword evidence="4 9" id="KW-0808">Transferase</keyword>
<keyword evidence="3 9" id="KW-0032">Aminotransferase</keyword>
<dbReference type="SUPFAM" id="SSF53383">
    <property type="entry name" value="PLP-dependent transferases"/>
    <property type="match status" value="1"/>
</dbReference>
<evidence type="ECO:0000256" key="6">
    <source>
        <dbReference type="ARBA" id="ARBA00022756"/>
    </source>
</evidence>
<keyword evidence="6 9" id="KW-0093">Biotin biosynthesis</keyword>
<feature type="binding site" evidence="9">
    <location>
        <position position="155"/>
    </location>
    <ligand>
        <name>substrate</name>
    </ligand>
</feature>
<feature type="binding site" evidence="9">
    <location>
        <position position="242"/>
    </location>
    <ligand>
        <name>pyridoxal 5'-phosphate</name>
        <dbReference type="ChEBI" id="CHEBI:597326"/>
    </ligand>
</feature>
<comment type="catalytic activity">
    <reaction evidence="8 9">
        <text>(8S)-8-amino-7-oxononanoate + S-adenosyl-L-methionine = S-adenosyl-4-methylsulfanyl-2-oxobutanoate + (7R,8S)-7,8-diammoniononanoate</text>
        <dbReference type="Rhea" id="RHEA:16861"/>
        <dbReference type="ChEBI" id="CHEBI:16490"/>
        <dbReference type="ChEBI" id="CHEBI:59789"/>
        <dbReference type="ChEBI" id="CHEBI:149468"/>
        <dbReference type="ChEBI" id="CHEBI:149469"/>
        <dbReference type="EC" id="2.6.1.62"/>
    </reaction>
</comment>
<dbReference type="Pfam" id="PF00202">
    <property type="entry name" value="Aminotran_3"/>
    <property type="match status" value="1"/>
</dbReference>
<dbReference type="InterPro" id="IPR005814">
    <property type="entry name" value="Aminotrans_3"/>
</dbReference>
<dbReference type="GO" id="GO:0030170">
    <property type="term" value="F:pyridoxal phosphate binding"/>
    <property type="evidence" value="ECO:0007669"/>
    <property type="project" value="UniProtKB-UniRule"/>
</dbReference>
<keyword evidence="11" id="KW-1185">Reference proteome</keyword>
<protein>
    <recommendedName>
        <fullName evidence="9">Adenosylmethionine-8-amino-7-oxononanoate aminotransferase</fullName>
        <ecNumber evidence="9">2.6.1.62</ecNumber>
    </recommendedName>
    <alternativeName>
        <fullName evidence="9">7,8-diamino-pelargonic acid aminotransferase</fullName>
        <shortName evidence="9">DAPA AT</shortName>
        <shortName evidence="9">DAPA aminotransferase</shortName>
    </alternativeName>
    <alternativeName>
        <fullName evidence="9">7,8-diaminononanoate synthase</fullName>
        <shortName evidence="9">DANS</shortName>
    </alternativeName>
    <alternativeName>
        <fullName evidence="9">Diaminopelargonic acid synthase</fullName>
    </alternativeName>
</protein>
<feature type="modified residue" description="N6-(pyridoxal phosphate)lysine" evidence="9">
    <location>
        <position position="271"/>
    </location>
</feature>
<keyword evidence="9" id="KW-0963">Cytoplasm</keyword>
<gene>
    <name evidence="9" type="primary">bioA</name>
    <name evidence="10" type="ORF">PYTT_1464</name>
</gene>
<dbReference type="InterPro" id="IPR015421">
    <property type="entry name" value="PyrdxlP-dep_Trfase_major"/>
</dbReference>
<comment type="function">
    <text evidence="9">Catalyzes the transfer of the alpha-amino group from S-adenosyl-L-methionine (SAM) to 7-keto-8-aminopelargonic acid (KAPA) to form 7,8-diaminopelargonic acid (DAPA). It is the only aminotransferase known to utilize SAM as an amino donor.</text>
</comment>
<feature type="binding site" evidence="9">
    <location>
        <position position="400"/>
    </location>
    <ligand>
        <name>substrate</name>
    </ligand>
</feature>
<dbReference type="PANTHER" id="PTHR42684:SF17">
    <property type="entry name" value="ADENOSYLMETHIONINE-8-AMINO-7-OXONONANOATE AMINOTRANSFERASE"/>
    <property type="match status" value="1"/>
</dbReference>
<dbReference type="HAMAP" id="MF_00834">
    <property type="entry name" value="BioA"/>
    <property type="match status" value="1"/>
</dbReference>
<dbReference type="OrthoDB" id="9807885at2"/>
<dbReference type="Proteomes" id="UP000176204">
    <property type="component" value="Chromosome I"/>
</dbReference>
<dbReference type="NCBIfam" id="TIGR00508">
    <property type="entry name" value="bioA"/>
    <property type="match status" value="1"/>
</dbReference>
<feature type="binding site" evidence="9">
    <location>
        <begin position="307"/>
        <end position="308"/>
    </location>
    <ligand>
        <name>pyridoxal 5'-phosphate</name>
        <dbReference type="ChEBI" id="CHEBI:597326"/>
    </ligand>
</feature>
<dbReference type="GO" id="GO:0004015">
    <property type="term" value="F:adenosylmethionine-8-amino-7-oxononanoate transaminase activity"/>
    <property type="evidence" value="ECO:0007669"/>
    <property type="project" value="UniProtKB-UniRule"/>
</dbReference>
<dbReference type="EMBL" id="LT629973">
    <property type="protein sequence ID" value="SEH88734.1"/>
    <property type="molecule type" value="Genomic_DNA"/>
</dbReference>
<evidence type="ECO:0000256" key="1">
    <source>
        <dbReference type="ARBA" id="ARBA00001933"/>
    </source>
</evidence>
<evidence type="ECO:0000256" key="2">
    <source>
        <dbReference type="ARBA" id="ARBA00005063"/>
    </source>
</evidence>
<feature type="site" description="Participates in the substrate recognition with KAPA and in a stacking interaction with the adenine ring of SAM" evidence="9">
    <location>
        <position position="22"/>
    </location>
</feature>
<keyword evidence="7 9" id="KW-0663">Pyridoxal phosphate</keyword>
<dbReference type="GO" id="GO:0009102">
    <property type="term" value="P:biotin biosynthetic process"/>
    <property type="evidence" value="ECO:0007669"/>
    <property type="project" value="UniProtKB-UniRule"/>
</dbReference>
<proteinExistence type="inferred from homology"/>
<comment type="subcellular location">
    <subcellularLocation>
        <location evidence="9">Cytoplasm</location>
    </subcellularLocation>
</comment>
<dbReference type="InterPro" id="IPR049704">
    <property type="entry name" value="Aminotrans_3_PPA_site"/>
</dbReference>
<feature type="binding site" evidence="9">
    <location>
        <position position="271"/>
    </location>
    <ligand>
        <name>substrate</name>
    </ligand>
</feature>
<dbReference type="EC" id="2.6.1.62" evidence="9"/>
<dbReference type="PATRIC" id="fig|1679444.3.peg.10"/>
<dbReference type="Gene3D" id="3.40.640.10">
    <property type="entry name" value="Type I PLP-dependent aspartate aminotransferase-like (Major domain)"/>
    <property type="match status" value="1"/>
</dbReference>
<dbReference type="Gene3D" id="3.90.1150.10">
    <property type="entry name" value="Aspartate Aminotransferase, domain 1"/>
    <property type="match status" value="1"/>
</dbReference>
<evidence type="ECO:0000256" key="4">
    <source>
        <dbReference type="ARBA" id="ARBA00022679"/>
    </source>
</evidence>
<comment type="subunit">
    <text evidence="9">Homodimer.</text>
</comment>
<evidence type="ECO:0000256" key="5">
    <source>
        <dbReference type="ARBA" id="ARBA00022691"/>
    </source>
</evidence>
<dbReference type="RefSeq" id="WP_067771533.1">
    <property type="nucleotide sequence ID" value="NZ_LIGX01000001.1"/>
</dbReference>
<evidence type="ECO:0000313" key="11">
    <source>
        <dbReference type="Proteomes" id="UP000176204"/>
    </source>
</evidence>
<dbReference type="PIRSF" id="PIRSF000521">
    <property type="entry name" value="Transaminase_4ab_Lys_Orn"/>
    <property type="match status" value="1"/>
</dbReference>
<dbReference type="STRING" id="1679444.PYTT_1464"/>
<sequence>MTPQEQTSHWIAQDLAHCWHPFNPQSIWGQESEILMIEQGEGVWLTDSLGRKYIDGNSSIWVNIHGHSHPRLIDAMKAQLDKIAHSSFLGFGHGLASELAARLVSYFPENTLTRVFFSDDGSTALESALKLAFQSSIQTPGKERRRRFIAFSNCYHGDTMGAASLGGVGTFFEKFRGFGMEVSHVRSMDDLRALDEETCAQTCGIVIEPIIQGVNRMTPWPEGMLRELRDWCDSRGILLIFDEVMTGFGRTGHLFACMKEGIIPDFLCCAKGLTGGYTPMAAVLTTETVYNAFLGAPTEGKTFYYGHSFTAHPIGCAAAMASLDIFEQERTLEQLPPKIRLIDELSQQLLHTNPFISAVRATGMILGIDLCRENGSPFTPEERAGEKACVAMRPHGLLTRPVVHDTVVLMPPLCITEDELRLAFNALDAGIRDAFTSC</sequence>
<evidence type="ECO:0000256" key="7">
    <source>
        <dbReference type="ARBA" id="ARBA00022898"/>
    </source>
</evidence>
<evidence type="ECO:0000313" key="10">
    <source>
        <dbReference type="EMBL" id="SEH88734.1"/>
    </source>
</evidence>
<dbReference type="GO" id="GO:0005737">
    <property type="term" value="C:cytoplasm"/>
    <property type="evidence" value="ECO:0007669"/>
    <property type="project" value="UniProtKB-SubCell"/>
</dbReference>
<evidence type="ECO:0000256" key="8">
    <source>
        <dbReference type="ARBA" id="ARBA00048449"/>
    </source>
</evidence>
<dbReference type="InterPro" id="IPR005815">
    <property type="entry name" value="BioA"/>
</dbReference>